<dbReference type="InParanoid" id="D8MAL1"/>
<reference evidence="1" key="1">
    <citation type="submission" date="2010-02" db="EMBL/GenBank/DDBJ databases">
        <title>Sequencing and annotation of the Blastocystis hominis genome.</title>
        <authorList>
            <person name="Wincker P."/>
        </authorList>
    </citation>
    <scope>NUCLEOTIDE SEQUENCE</scope>
    <source>
        <strain evidence="1">Singapore isolate B</strain>
    </source>
</reference>
<dbReference type="GeneID" id="24921740"/>
<organism evidence="1">
    <name type="scientific">Blastocystis hominis</name>
    <dbReference type="NCBI Taxonomy" id="12968"/>
    <lineage>
        <taxon>Eukaryota</taxon>
        <taxon>Sar</taxon>
        <taxon>Stramenopiles</taxon>
        <taxon>Bigyra</taxon>
        <taxon>Opalozoa</taxon>
        <taxon>Opalinata</taxon>
        <taxon>Blastocystidae</taxon>
        <taxon>Blastocystis</taxon>
    </lineage>
</organism>
<dbReference type="AlphaFoldDB" id="D8MAL1"/>
<dbReference type="Proteomes" id="UP000008312">
    <property type="component" value="Unassembled WGS sequence"/>
</dbReference>
<dbReference type="EMBL" id="FN668690">
    <property type="protein sequence ID" value="CBK25100.2"/>
    <property type="molecule type" value="Genomic_DNA"/>
</dbReference>
<accession>D8MAL1</accession>
<name>D8MAL1_BLAHO</name>
<evidence type="ECO:0000313" key="1">
    <source>
        <dbReference type="EMBL" id="CBK25100.2"/>
    </source>
</evidence>
<gene>
    <name evidence="1" type="ORF">GSBLH_T00004734001</name>
</gene>
<sequence>MYKGYQNKPLANNCFINAVLQVVIRGSFDIGPVSSTSVSKGHSGVENSPQSSWVLRLSLDAENSTDSDDCACILCSLKVIKMCHSITIPDN</sequence>
<keyword evidence="2" id="KW-1185">Reference proteome</keyword>
<evidence type="ECO:0000313" key="2">
    <source>
        <dbReference type="Proteomes" id="UP000008312"/>
    </source>
</evidence>
<protein>
    <submittedName>
        <fullName evidence="1">Uncharacterized protein</fullName>
    </submittedName>
</protein>
<proteinExistence type="predicted"/>
<dbReference type="RefSeq" id="XP_012899148.1">
    <property type="nucleotide sequence ID" value="XM_013043694.1"/>
</dbReference>